<dbReference type="InterPro" id="IPR007412">
    <property type="entry name" value="FlgM"/>
</dbReference>
<keyword evidence="6" id="KW-0804">Transcription</keyword>
<dbReference type="Pfam" id="PF04316">
    <property type="entry name" value="FlgM"/>
    <property type="match status" value="1"/>
</dbReference>
<comment type="caution">
    <text evidence="10">The sequence shown here is derived from an EMBL/GenBank/DDBJ whole genome shotgun (WGS) entry which is preliminary data.</text>
</comment>
<keyword evidence="3" id="KW-0678">Repressor</keyword>
<protein>
    <recommendedName>
        <fullName evidence="2">Negative regulator of flagellin synthesis</fullName>
    </recommendedName>
    <alternativeName>
        <fullName evidence="8">Anti-sigma-28 factor</fullName>
    </alternativeName>
</protein>
<evidence type="ECO:0000256" key="5">
    <source>
        <dbReference type="ARBA" id="ARBA00023015"/>
    </source>
</evidence>
<evidence type="ECO:0000259" key="9">
    <source>
        <dbReference type="Pfam" id="PF04316"/>
    </source>
</evidence>
<name>A0A7V4DDM7_9BACT</name>
<dbReference type="EMBL" id="DTFV01000059">
    <property type="protein sequence ID" value="HGI30508.1"/>
    <property type="molecule type" value="Genomic_DNA"/>
</dbReference>
<keyword evidence="10" id="KW-0282">Flagellum</keyword>
<evidence type="ECO:0000313" key="10">
    <source>
        <dbReference type="EMBL" id="HGI30508.1"/>
    </source>
</evidence>
<dbReference type="GO" id="GO:0045892">
    <property type="term" value="P:negative regulation of DNA-templated transcription"/>
    <property type="evidence" value="ECO:0007669"/>
    <property type="project" value="InterPro"/>
</dbReference>
<evidence type="ECO:0000256" key="2">
    <source>
        <dbReference type="ARBA" id="ARBA00017823"/>
    </source>
</evidence>
<dbReference type="SUPFAM" id="SSF101498">
    <property type="entry name" value="Anti-sigma factor FlgM"/>
    <property type="match status" value="1"/>
</dbReference>
<proteinExistence type="inferred from homology"/>
<evidence type="ECO:0000256" key="6">
    <source>
        <dbReference type="ARBA" id="ARBA00023163"/>
    </source>
</evidence>
<keyword evidence="5" id="KW-0805">Transcription regulation</keyword>
<keyword evidence="10" id="KW-0969">Cilium</keyword>
<feature type="domain" description="Anti-sigma-28 factor FlgM C-terminal" evidence="9">
    <location>
        <begin position="47"/>
        <end position="100"/>
    </location>
</feature>
<keyword evidence="10" id="KW-0966">Cell projection</keyword>
<evidence type="ECO:0000256" key="7">
    <source>
        <dbReference type="ARBA" id="ARBA00024739"/>
    </source>
</evidence>
<evidence type="ECO:0000256" key="4">
    <source>
        <dbReference type="ARBA" id="ARBA00022795"/>
    </source>
</evidence>
<keyword evidence="4" id="KW-1005">Bacterial flagellum biogenesis</keyword>
<organism evidence="10">
    <name type="scientific">Candidatus Caldatribacterium californiense</name>
    <dbReference type="NCBI Taxonomy" id="1454726"/>
    <lineage>
        <taxon>Bacteria</taxon>
        <taxon>Pseudomonadati</taxon>
        <taxon>Atribacterota</taxon>
        <taxon>Atribacteria</taxon>
        <taxon>Atribacterales</taxon>
        <taxon>Candidatus Caldatribacteriaceae</taxon>
        <taxon>Candidatus Caldatribacterium</taxon>
    </lineage>
</organism>
<dbReference type="InterPro" id="IPR035890">
    <property type="entry name" value="Anti-sigma-28_factor_FlgM_sf"/>
</dbReference>
<comment type="similarity">
    <text evidence="1">Belongs to the FlgM family.</text>
</comment>
<comment type="function">
    <text evidence="7">Responsible for the coupling of flagellin expression to flagellar assembly by preventing expression of the flagellin genes when a component of the middle class of proteins is defective. It negatively regulates flagellar genes by inhibiting the activity of FliA by directly binding to FliA.</text>
</comment>
<dbReference type="InterPro" id="IPR031316">
    <property type="entry name" value="FlgM_C"/>
</dbReference>
<dbReference type="NCBIfam" id="TIGR03824">
    <property type="entry name" value="FlgM_jcvi"/>
    <property type="match status" value="1"/>
</dbReference>
<sequence>MRAEGEEKRGWSVKISGNQVESLLQVYVERARGQKRGEALRVSPQGDSLALSLEAQRMNALKERLREIPPVRQELVAAFRERLEKGRYHPGGVEIARKMLYREAVDFIVSEGERVDHSA</sequence>
<evidence type="ECO:0000256" key="1">
    <source>
        <dbReference type="ARBA" id="ARBA00005322"/>
    </source>
</evidence>
<evidence type="ECO:0000256" key="3">
    <source>
        <dbReference type="ARBA" id="ARBA00022491"/>
    </source>
</evidence>
<gene>
    <name evidence="10" type="primary">flgM</name>
    <name evidence="10" type="ORF">ENV30_04265</name>
</gene>
<dbReference type="AlphaFoldDB" id="A0A7V4DDM7"/>
<reference evidence="10" key="1">
    <citation type="journal article" date="2020" name="mSystems">
        <title>Genome- and Community-Level Interaction Insights into Carbon Utilization and Element Cycling Functions of Hydrothermarchaeota in Hydrothermal Sediment.</title>
        <authorList>
            <person name="Zhou Z."/>
            <person name="Liu Y."/>
            <person name="Xu W."/>
            <person name="Pan J."/>
            <person name="Luo Z.H."/>
            <person name="Li M."/>
        </authorList>
    </citation>
    <scope>NUCLEOTIDE SEQUENCE [LARGE SCALE GENOMIC DNA]</scope>
    <source>
        <strain evidence="10">SpSt-747</strain>
    </source>
</reference>
<dbReference type="GO" id="GO:0044781">
    <property type="term" value="P:bacterial-type flagellum organization"/>
    <property type="evidence" value="ECO:0007669"/>
    <property type="project" value="UniProtKB-KW"/>
</dbReference>
<accession>A0A7V4DDM7</accession>
<evidence type="ECO:0000256" key="8">
    <source>
        <dbReference type="ARBA" id="ARBA00030117"/>
    </source>
</evidence>